<gene>
    <name evidence="2" type="ORF">DCCM_2729</name>
</gene>
<keyword evidence="1" id="KW-0472">Membrane</keyword>
<evidence type="ECO:0000313" key="2">
    <source>
        <dbReference type="EMBL" id="GBF33623.1"/>
    </source>
</evidence>
<evidence type="ECO:0000256" key="1">
    <source>
        <dbReference type="SAM" id="Phobius"/>
    </source>
</evidence>
<protein>
    <submittedName>
        <fullName evidence="2">Uncharacterized protein</fullName>
    </submittedName>
</protein>
<keyword evidence="1" id="KW-1133">Transmembrane helix</keyword>
<evidence type="ECO:0000313" key="3">
    <source>
        <dbReference type="Proteomes" id="UP000239549"/>
    </source>
</evidence>
<dbReference type="AlphaFoldDB" id="A0A2L2XD20"/>
<dbReference type="EMBL" id="BFAV01000111">
    <property type="protein sequence ID" value="GBF33623.1"/>
    <property type="molecule type" value="Genomic_DNA"/>
</dbReference>
<reference evidence="3" key="1">
    <citation type="submission" date="2018-02" db="EMBL/GenBank/DDBJ databases">
        <title>Genome sequence of Desulfocucumis palustris strain NAW-5.</title>
        <authorList>
            <person name="Watanabe M."/>
            <person name="Kojima H."/>
            <person name="Fukui M."/>
        </authorList>
    </citation>
    <scope>NUCLEOTIDE SEQUENCE [LARGE SCALE GENOMIC DNA]</scope>
    <source>
        <strain evidence="3">NAW-5</strain>
    </source>
</reference>
<proteinExistence type="predicted"/>
<accession>A0A2L2XD20</accession>
<name>A0A2L2XD20_9FIRM</name>
<keyword evidence="1" id="KW-0812">Transmembrane</keyword>
<keyword evidence="3" id="KW-1185">Reference proteome</keyword>
<dbReference type="Proteomes" id="UP000239549">
    <property type="component" value="Unassembled WGS sequence"/>
</dbReference>
<feature type="transmembrane region" description="Helical" evidence="1">
    <location>
        <begin position="20"/>
        <end position="42"/>
    </location>
</feature>
<sequence length="58" mass="6204">MVKKIIDLLRDDRGITTAEWAVILFIAGLSSVSIAFGFSGALRGLGGRLIEDIQNSTP</sequence>
<dbReference type="RefSeq" id="WP_165792078.1">
    <property type="nucleotide sequence ID" value="NZ_BFAV01000111.1"/>
</dbReference>
<organism evidence="2 3">
    <name type="scientific">Desulfocucumis palustris</name>
    <dbReference type="NCBI Taxonomy" id="1898651"/>
    <lineage>
        <taxon>Bacteria</taxon>
        <taxon>Bacillati</taxon>
        <taxon>Bacillota</taxon>
        <taxon>Clostridia</taxon>
        <taxon>Eubacteriales</taxon>
        <taxon>Desulfocucumaceae</taxon>
        <taxon>Desulfocucumis</taxon>
    </lineage>
</organism>
<comment type="caution">
    <text evidence="2">The sequence shown here is derived from an EMBL/GenBank/DDBJ whole genome shotgun (WGS) entry which is preliminary data.</text>
</comment>